<dbReference type="GO" id="GO:0016853">
    <property type="term" value="F:isomerase activity"/>
    <property type="evidence" value="ECO:0007669"/>
    <property type="project" value="UniProtKB-KW"/>
</dbReference>
<dbReference type="PANTHER" id="PTHR42852:SF13">
    <property type="entry name" value="PROTEIN DIPZ"/>
    <property type="match status" value="1"/>
</dbReference>
<keyword evidence="2" id="KW-0201">Cytochrome c-type biogenesis</keyword>
<dbReference type="CDD" id="cd02966">
    <property type="entry name" value="TlpA_like_family"/>
    <property type="match status" value="1"/>
</dbReference>
<keyword evidence="3" id="KW-0676">Redox-active center</keyword>
<evidence type="ECO:0000256" key="4">
    <source>
        <dbReference type="SAM" id="SignalP"/>
    </source>
</evidence>
<accession>A0ABU1I6X6</accession>
<protein>
    <submittedName>
        <fullName evidence="6">Thiol-disulfide isomerase/thioredoxin</fullName>
    </submittedName>
</protein>
<dbReference type="InterPro" id="IPR050553">
    <property type="entry name" value="Thioredoxin_ResA/DsbE_sf"/>
</dbReference>
<dbReference type="RefSeq" id="WP_309826071.1">
    <property type="nucleotide sequence ID" value="NZ_JAVIZX010000001.1"/>
</dbReference>
<feature type="domain" description="Thioredoxin" evidence="5">
    <location>
        <begin position="52"/>
        <end position="194"/>
    </location>
</feature>
<evidence type="ECO:0000259" key="5">
    <source>
        <dbReference type="PROSITE" id="PS51352"/>
    </source>
</evidence>
<keyword evidence="4" id="KW-0732">Signal</keyword>
<comment type="subcellular location">
    <subcellularLocation>
        <location evidence="1">Cell envelope</location>
    </subcellularLocation>
</comment>
<dbReference type="SUPFAM" id="SSF52833">
    <property type="entry name" value="Thioredoxin-like"/>
    <property type="match status" value="1"/>
</dbReference>
<feature type="signal peptide" evidence="4">
    <location>
        <begin position="1"/>
        <end position="30"/>
    </location>
</feature>
<sequence length="194" mass="20858">MKPLHRRTDLRRRHALALALGAALSGMAGARQAGAVTAAGPGPDAGDTALQPWQPAQAPALQATDLATGQRRSLADFAGRPLLVNVWATWCGPCRVEMPGLNALAERLGPEGLQFVALNHGEMPERVQRFLAEVPVRGTVLLDRSQLLLKAWSGGLSLPATFLFDAQGRPRLWAQGERDWSHPDLVRAVRSALT</sequence>
<organism evidence="6 7">
    <name type="scientific">Paracidovorax wautersii</name>
    <dbReference type="NCBI Taxonomy" id="1177982"/>
    <lineage>
        <taxon>Bacteria</taxon>
        <taxon>Pseudomonadati</taxon>
        <taxon>Pseudomonadota</taxon>
        <taxon>Betaproteobacteria</taxon>
        <taxon>Burkholderiales</taxon>
        <taxon>Comamonadaceae</taxon>
        <taxon>Paracidovorax</taxon>
    </lineage>
</organism>
<dbReference type="InterPro" id="IPR013740">
    <property type="entry name" value="Redoxin"/>
</dbReference>
<name>A0ABU1I6X6_9BURK</name>
<keyword evidence="7" id="KW-1185">Reference proteome</keyword>
<dbReference type="PROSITE" id="PS51318">
    <property type="entry name" value="TAT"/>
    <property type="match status" value="1"/>
</dbReference>
<evidence type="ECO:0000313" key="7">
    <source>
        <dbReference type="Proteomes" id="UP001267710"/>
    </source>
</evidence>
<dbReference type="PROSITE" id="PS00194">
    <property type="entry name" value="THIOREDOXIN_1"/>
    <property type="match status" value="1"/>
</dbReference>
<dbReference type="Proteomes" id="UP001267710">
    <property type="component" value="Unassembled WGS sequence"/>
</dbReference>
<dbReference type="Gene3D" id="3.40.30.10">
    <property type="entry name" value="Glutaredoxin"/>
    <property type="match status" value="1"/>
</dbReference>
<evidence type="ECO:0000256" key="1">
    <source>
        <dbReference type="ARBA" id="ARBA00004196"/>
    </source>
</evidence>
<comment type="caution">
    <text evidence="6">The sequence shown here is derived from an EMBL/GenBank/DDBJ whole genome shotgun (WGS) entry which is preliminary data.</text>
</comment>
<dbReference type="InterPro" id="IPR013766">
    <property type="entry name" value="Thioredoxin_domain"/>
</dbReference>
<evidence type="ECO:0000256" key="3">
    <source>
        <dbReference type="ARBA" id="ARBA00023284"/>
    </source>
</evidence>
<dbReference type="PROSITE" id="PS51352">
    <property type="entry name" value="THIOREDOXIN_2"/>
    <property type="match status" value="1"/>
</dbReference>
<dbReference type="InterPro" id="IPR017937">
    <property type="entry name" value="Thioredoxin_CS"/>
</dbReference>
<gene>
    <name evidence="6" type="ORF">QE399_000654</name>
</gene>
<dbReference type="InterPro" id="IPR036249">
    <property type="entry name" value="Thioredoxin-like_sf"/>
</dbReference>
<dbReference type="PANTHER" id="PTHR42852">
    <property type="entry name" value="THIOL:DISULFIDE INTERCHANGE PROTEIN DSBE"/>
    <property type="match status" value="1"/>
</dbReference>
<dbReference type="Pfam" id="PF08534">
    <property type="entry name" value="Redoxin"/>
    <property type="match status" value="1"/>
</dbReference>
<evidence type="ECO:0000313" key="6">
    <source>
        <dbReference type="EMBL" id="MDR6212965.1"/>
    </source>
</evidence>
<dbReference type="InterPro" id="IPR006311">
    <property type="entry name" value="TAT_signal"/>
</dbReference>
<evidence type="ECO:0000256" key="2">
    <source>
        <dbReference type="ARBA" id="ARBA00022748"/>
    </source>
</evidence>
<reference evidence="6 7" key="1">
    <citation type="submission" date="2023-08" db="EMBL/GenBank/DDBJ databases">
        <title>Functional and genomic diversity of the sorghum phyllosphere microbiome.</title>
        <authorList>
            <person name="Shade A."/>
        </authorList>
    </citation>
    <scope>NUCLEOTIDE SEQUENCE [LARGE SCALE GENOMIC DNA]</scope>
    <source>
        <strain evidence="6 7">SORGH_AS_0335</strain>
    </source>
</reference>
<feature type="chain" id="PRO_5047062050" evidence="4">
    <location>
        <begin position="31"/>
        <end position="194"/>
    </location>
</feature>
<dbReference type="EMBL" id="JAVIZX010000001">
    <property type="protein sequence ID" value="MDR6212965.1"/>
    <property type="molecule type" value="Genomic_DNA"/>
</dbReference>
<keyword evidence="6" id="KW-0413">Isomerase</keyword>
<proteinExistence type="predicted"/>